<keyword evidence="5" id="KW-1185">Reference proteome</keyword>
<dbReference type="Gene3D" id="3.40.50.150">
    <property type="entry name" value="Vaccinia Virus protein VP39"/>
    <property type="match status" value="1"/>
</dbReference>
<evidence type="ECO:0000256" key="1">
    <source>
        <dbReference type="ARBA" id="ARBA00022603"/>
    </source>
</evidence>
<evidence type="ECO:0000313" key="4">
    <source>
        <dbReference type="EMBL" id="RBO93268.1"/>
    </source>
</evidence>
<dbReference type="InterPro" id="IPR007848">
    <property type="entry name" value="Small_mtfrase_dom"/>
</dbReference>
<dbReference type="EMBL" id="QNRI01000012">
    <property type="protein sequence ID" value="RBO93268.1"/>
    <property type="molecule type" value="Genomic_DNA"/>
</dbReference>
<accession>A0A366DVQ4</accession>
<dbReference type="Proteomes" id="UP000252254">
    <property type="component" value="Unassembled WGS sequence"/>
</dbReference>
<sequence>MSEQYFANQPQSKSNPKTWSFQLRGHSFQFTSDVGVFSKNEVDYGSRTLIDAFQLPAISGTIIDLGCGYGPIGLTIAKAFPDREVVLSDINERALALATENAQQNQVSNVSFYVSDRLEQVPTQGCAAILINPPIRAGKQVVHQMFEDSYAALPREGELWVVIQKKQGAPSAINKLNEMFENVETVTKNKGYFVIRAKK</sequence>
<dbReference type="PANTHER" id="PTHR47816">
    <property type="entry name" value="RIBOSOMAL RNA SMALL SUBUNIT METHYLTRANSFERASE C"/>
    <property type="match status" value="1"/>
</dbReference>
<protein>
    <submittedName>
        <fullName evidence="4">16S rRNA m(2)G 1207 methyltransferase</fullName>
    </submittedName>
</protein>
<evidence type="ECO:0000313" key="5">
    <source>
        <dbReference type="Proteomes" id="UP000252254"/>
    </source>
</evidence>
<dbReference type="CDD" id="cd02440">
    <property type="entry name" value="AdoMet_MTases"/>
    <property type="match status" value="1"/>
</dbReference>
<proteinExistence type="predicted"/>
<reference evidence="4 5" key="1">
    <citation type="submission" date="2018-06" db="EMBL/GenBank/DDBJ databases">
        <title>Genomic Encyclopedia of Type Strains, Phase IV (KMG-IV): sequencing the most valuable type-strain genomes for metagenomic binning, comparative biology and taxonomic classification.</title>
        <authorList>
            <person name="Goeker M."/>
        </authorList>
    </citation>
    <scope>NUCLEOTIDE SEQUENCE [LARGE SCALE GENOMIC DNA]</scope>
    <source>
        <strain evidence="4 5">DSM 15140</strain>
    </source>
</reference>
<evidence type="ECO:0000256" key="2">
    <source>
        <dbReference type="ARBA" id="ARBA00022679"/>
    </source>
</evidence>
<dbReference type="InterPro" id="IPR046977">
    <property type="entry name" value="RsmC/RlmG"/>
</dbReference>
<keyword evidence="1 4" id="KW-0489">Methyltransferase</keyword>
<gene>
    <name evidence="4" type="ORF">DES48_11269</name>
</gene>
<name>A0A366DVQ4_9BACI</name>
<keyword evidence="2 4" id="KW-0808">Transferase</keyword>
<dbReference type="AlphaFoldDB" id="A0A366DVQ4"/>
<feature type="domain" description="Methyltransferase small" evidence="3">
    <location>
        <begin position="28"/>
        <end position="195"/>
    </location>
</feature>
<dbReference type="RefSeq" id="WP_113869966.1">
    <property type="nucleotide sequence ID" value="NZ_BAABQN010000013.1"/>
</dbReference>
<dbReference type="GO" id="GO:0008757">
    <property type="term" value="F:S-adenosylmethionine-dependent methyltransferase activity"/>
    <property type="evidence" value="ECO:0007669"/>
    <property type="project" value="InterPro"/>
</dbReference>
<organism evidence="4 5">
    <name type="scientific">Paraliobacillus ryukyuensis</name>
    <dbReference type="NCBI Taxonomy" id="200904"/>
    <lineage>
        <taxon>Bacteria</taxon>
        <taxon>Bacillati</taxon>
        <taxon>Bacillota</taxon>
        <taxon>Bacilli</taxon>
        <taxon>Bacillales</taxon>
        <taxon>Bacillaceae</taxon>
        <taxon>Paraliobacillus</taxon>
    </lineage>
</organism>
<evidence type="ECO:0000259" key="3">
    <source>
        <dbReference type="Pfam" id="PF05175"/>
    </source>
</evidence>
<dbReference type="GO" id="GO:0032259">
    <property type="term" value="P:methylation"/>
    <property type="evidence" value="ECO:0007669"/>
    <property type="project" value="UniProtKB-KW"/>
</dbReference>
<dbReference type="Pfam" id="PF05175">
    <property type="entry name" value="MTS"/>
    <property type="match status" value="1"/>
</dbReference>
<dbReference type="InterPro" id="IPR029063">
    <property type="entry name" value="SAM-dependent_MTases_sf"/>
</dbReference>
<dbReference type="OrthoDB" id="9764961at2"/>
<dbReference type="STRING" id="200904.GCA_900168775_03222"/>
<comment type="caution">
    <text evidence="4">The sequence shown here is derived from an EMBL/GenBank/DDBJ whole genome shotgun (WGS) entry which is preliminary data.</text>
</comment>
<dbReference type="SUPFAM" id="SSF53335">
    <property type="entry name" value="S-adenosyl-L-methionine-dependent methyltransferases"/>
    <property type="match status" value="1"/>
</dbReference>
<dbReference type="PANTHER" id="PTHR47816:SF4">
    <property type="entry name" value="RIBOSOMAL RNA SMALL SUBUNIT METHYLTRANSFERASE C"/>
    <property type="match status" value="1"/>
</dbReference>